<sequence length="1029" mass="118231">MNIGALNNRFISLFNPYDASTTPKLTNQLIEKLFTLITGNVSNTGFIECLNQPRFIQFIFDNLSTSSIDNHIILASILLQFKPEINHEQLEVLISRLVTMFEKSNDTIKQLILSDLRWSTLYYEDKLICSFFSPLVLKDLTIDHPYLSDIETELEKIKSLDGKEKYLRSFIPQFLLKIVRESKFRHQTTELVQTLLAFKEESKYLRFLLNEISFIESIDFEAPILKYFYYQDFKPDFTSLQNIIFTKFQIIIDDFSNIESLDDNQLDVLLTHFSLPSTFTGKEPKLKALRSKLCPSVCFDETVSFDSASKDKTTHVPSYYHRYSEQETRLRSFQNLKHFTFQHINEHLLRTVERLELKSETQITGSSKYVLKLTKPIIPQSSMHFLSRSGHDWSVELQLNSHGLQTNEPVILMKFGKKNKSATNPFIASGIQTCVSGVVSKVHNGSKVSIRIHNDSSFLKVKEETSFNLLVKLPESLQSYNEELSLLKKPIRLSTAAQPRSDLFLEVNCTRQQLTDCFKDYTIVSDTEDEHPKKRMKLESGSESKSGEGQLKNYTLSINGRTVTVDSVEEKTDEAPLNSQQLQVLVSALTNGLTVVKSIPGQGMKTIMSSILKALTHSQDPNTSSVLVLTKNNYLKQLLTYILVMDKTLDFFDILDIGNPQYENKLNEVANQLDQLQEEFQNDDIYQLEQTLKSKFKKFLHDLSDSSETNFTEVSERYPLKKHLSQSISAHDKDTIIKKYAAHFNRIINKFKIYQDLFLFSKFKNMENGSSYPSKLVFSDSLTKVKDMRFRTVIITDEWESDLSLVNVTSASILSSSVVFFQSSSTPNYLLPSKTIDLKIQYTKSNEIFKALSLWNPELEQETDISTADMEITAGIEYVELQSEETINFKKYYQNPQEREFILKLYQSLIKDHKDQNFSICIFTISETQKLLLQQLFKANAITDVLISLPHETRSTEFDIVILGTVRTTANSMTEALLFELLKQTRHKIYVVSHSNVIGNFNGVKLTKGLTINGTTKEDQKRITSLKDL</sequence>
<dbReference type="InterPro" id="IPR027417">
    <property type="entry name" value="P-loop_NTPase"/>
</dbReference>
<evidence type="ECO:0000313" key="3">
    <source>
        <dbReference type="EMBL" id="KAH3682268.1"/>
    </source>
</evidence>
<evidence type="ECO:0000259" key="2">
    <source>
        <dbReference type="Pfam" id="PF13087"/>
    </source>
</evidence>
<dbReference type="Proteomes" id="UP000774326">
    <property type="component" value="Unassembled WGS sequence"/>
</dbReference>
<feature type="domain" description="DNA2/NAM7 helicase-like C-terminal" evidence="2">
    <location>
        <begin position="876"/>
        <end position="972"/>
    </location>
</feature>
<dbReference type="SUPFAM" id="SSF52540">
    <property type="entry name" value="P-loop containing nucleoside triphosphate hydrolases"/>
    <property type="match status" value="1"/>
</dbReference>
<dbReference type="AlphaFoldDB" id="A0A9P8Q1H7"/>
<organism evidence="3 4">
    <name type="scientific">Wickerhamomyces pijperi</name>
    <name type="common">Yeast</name>
    <name type="synonym">Pichia pijperi</name>
    <dbReference type="NCBI Taxonomy" id="599730"/>
    <lineage>
        <taxon>Eukaryota</taxon>
        <taxon>Fungi</taxon>
        <taxon>Dikarya</taxon>
        <taxon>Ascomycota</taxon>
        <taxon>Saccharomycotina</taxon>
        <taxon>Saccharomycetes</taxon>
        <taxon>Phaffomycetales</taxon>
        <taxon>Wickerhamomycetaceae</taxon>
        <taxon>Wickerhamomyces</taxon>
    </lineage>
</organism>
<protein>
    <recommendedName>
        <fullName evidence="2">DNA2/NAM7 helicase-like C-terminal domain-containing protein</fullName>
    </recommendedName>
</protein>
<feature type="region of interest" description="Disordered" evidence="1">
    <location>
        <begin position="529"/>
        <end position="551"/>
    </location>
</feature>
<reference evidence="3" key="1">
    <citation type="journal article" date="2021" name="Open Biol.">
        <title>Shared evolutionary footprints suggest mitochondrial oxidative damage underlies multiple complex I losses in fungi.</title>
        <authorList>
            <person name="Schikora-Tamarit M.A."/>
            <person name="Marcet-Houben M."/>
            <person name="Nosek J."/>
            <person name="Gabaldon T."/>
        </authorList>
    </citation>
    <scope>NUCLEOTIDE SEQUENCE</scope>
    <source>
        <strain evidence="3">CBS2887</strain>
    </source>
</reference>
<dbReference type="Pfam" id="PF13087">
    <property type="entry name" value="AAA_12"/>
    <property type="match status" value="1"/>
</dbReference>
<gene>
    <name evidence="3" type="ORF">WICPIJ_006778</name>
</gene>
<proteinExistence type="predicted"/>
<accession>A0A9P8Q1H7</accession>
<dbReference type="OrthoDB" id="3981140at2759"/>
<name>A0A9P8Q1H7_WICPI</name>
<evidence type="ECO:0000313" key="4">
    <source>
        <dbReference type="Proteomes" id="UP000774326"/>
    </source>
</evidence>
<feature type="compositionally biased region" description="Basic and acidic residues" evidence="1">
    <location>
        <begin position="537"/>
        <end position="546"/>
    </location>
</feature>
<reference evidence="3" key="2">
    <citation type="submission" date="2021-01" db="EMBL/GenBank/DDBJ databases">
        <authorList>
            <person name="Schikora-Tamarit M.A."/>
        </authorList>
    </citation>
    <scope>NUCLEOTIDE SEQUENCE</scope>
    <source>
        <strain evidence="3">CBS2887</strain>
    </source>
</reference>
<comment type="caution">
    <text evidence="3">The sequence shown here is derived from an EMBL/GenBank/DDBJ whole genome shotgun (WGS) entry which is preliminary data.</text>
</comment>
<dbReference type="Gene3D" id="3.40.50.300">
    <property type="entry name" value="P-loop containing nucleotide triphosphate hydrolases"/>
    <property type="match status" value="1"/>
</dbReference>
<evidence type="ECO:0000256" key="1">
    <source>
        <dbReference type="SAM" id="MobiDB-lite"/>
    </source>
</evidence>
<dbReference type="EMBL" id="JAEUBG010003831">
    <property type="protein sequence ID" value="KAH3682268.1"/>
    <property type="molecule type" value="Genomic_DNA"/>
</dbReference>
<dbReference type="InterPro" id="IPR041679">
    <property type="entry name" value="DNA2/NAM7-like_C"/>
</dbReference>
<keyword evidence="4" id="KW-1185">Reference proteome</keyword>